<evidence type="ECO:0000313" key="1">
    <source>
        <dbReference type="EMBL" id="PON73259.1"/>
    </source>
</evidence>
<dbReference type="InParanoid" id="A0A2P5DIY9"/>
<organism evidence="1 2">
    <name type="scientific">Trema orientale</name>
    <name type="common">Charcoal tree</name>
    <name type="synonym">Celtis orientalis</name>
    <dbReference type="NCBI Taxonomy" id="63057"/>
    <lineage>
        <taxon>Eukaryota</taxon>
        <taxon>Viridiplantae</taxon>
        <taxon>Streptophyta</taxon>
        <taxon>Embryophyta</taxon>
        <taxon>Tracheophyta</taxon>
        <taxon>Spermatophyta</taxon>
        <taxon>Magnoliopsida</taxon>
        <taxon>eudicotyledons</taxon>
        <taxon>Gunneridae</taxon>
        <taxon>Pentapetalae</taxon>
        <taxon>rosids</taxon>
        <taxon>fabids</taxon>
        <taxon>Rosales</taxon>
        <taxon>Cannabaceae</taxon>
        <taxon>Trema</taxon>
    </lineage>
</organism>
<name>A0A2P5DIY9_TREOI</name>
<proteinExistence type="predicted"/>
<keyword evidence="2" id="KW-1185">Reference proteome</keyword>
<dbReference type="AlphaFoldDB" id="A0A2P5DIY9"/>
<comment type="caution">
    <text evidence="1">The sequence shown here is derived from an EMBL/GenBank/DDBJ whole genome shotgun (WGS) entry which is preliminary data.</text>
</comment>
<feature type="non-terminal residue" evidence="1">
    <location>
        <position position="1"/>
    </location>
</feature>
<gene>
    <name evidence="1" type="ORF">TorRG33x02_249950</name>
</gene>
<dbReference type="Proteomes" id="UP000237000">
    <property type="component" value="Unassembled WGS sequence"/>
</dbReference>
<sequence>SNERLEYQIYVVHSLVGISLTVRAFKPHQPYFLKKKKKKIETILKFPDSIVRVL</sequence>
<accession>A0A2P5DIY9</accession>
<dbReference type="EMBL" id="JXTC01000267">
    <property type="protein sequence ID" value="PON73259.1"/>
    <property type="molecule type" value="Genomic_DNA"/>
</dbReference>
<reference evidence="2" key="1">
    <citation type="submission" date="2016-06" db="EMBL/GenBank/DDBJ databases">
        <title>Parallel loss of symbiosis genes in relatives of nitrogen-fixing non-legume Parasponia.</title>
        <authorList>
            <person name="Van Velzen R."/>
            <person name="Holmer R."/>
            <person name="Bu F."/>
            <person name="Rutten L."/>
            <person name="Van Zeijl A."/>
            <person name="Liu W."/>
            <person name="Santuari L."/>
            <person name="Cao Q."/>
            <person name="Sharma T."/>
            <person name="Shen D."/>
            <person name="Roswanjaya Y."/>
            <person name="Wardhani T."/>
            <person name="Kalhor M.S."/>
            <person name="Jansen J."/>
            <person name="Van den Hoogen J."/>
            <person name="Gungor B."/>
            <person name="Hartog M."/>
            <person name="Hontelez J."/>
            <person name="Verver J."/>
            <person name="Yang W.-C."/>
            <person name="Schijlen E."/>
            <person name="Repin R."/>
            <person name="Schilthuizen M."/>
            <person name="Schranz E."/>
            <person name="Heidstra R."/>
            <person name="Miyata K."/>
            <person name="Fedorova E."/>
            <person name="Kohlen W."/>
            <person name="Bisseling T."/>
            <person name="Smit S."/>
            <person name="Geurts R."/>
        </authorList>
    </citation>
    <scope>NUCLEOTIDE SEQUENCE [LARGE SCALE GENOMIC DNA]</scope>
    <source>
        <strain evidence="2">cv. RG33-2</strain>
    </source>
</reference>
<evidence type="ECO:0000313" key="2">
    <source>
        <dbReference type="Proteomes" id="UP000237000"/>
    </source>
</evidence>
<protein>
    <submittedName>
        <fullName evidence="1">Uncharacterized protein</fullName>
    </submittedName>
</protein>